<gene>
    <name evidence="1" type="ordered locus">HD_0053</name>
</gene>
<dbReference type="InterPro" id="IPR043078">
    <property type="entry name" value="Sialyltransferase_N"/>
</dbReference>
<dbReference type="Gene3D" id="3.40.50.11110">
    <property type="entry name" value="Sialyltransferase, C-terminal GT-B Rossman nucleotide-binding domain"/>
    <property type="match status" value="1"/>
</dbReference>
<dbReference type="Proteomes" id="UP000001022">
    <property type="component" value="Chromosome"/>
</dbReference>
<proteinExistence type="predicted"/>
<dbReference type="AlphaFoldDB" id="Q7VPL1"/>
<dbReference type="CAZy" id="GT80">
    <property type="family name" value="Glycosyltransferase Family 80"/>
</dbReference>
<dbReference type="SUPFAM" id="SSF53756">
    <property type="entry name" value="UDP-Glycosyltransferase/glycogen phosphorylase"/>
    <property type="match status" value="1"/>
</dbReference>
<evidence type="ECO:0000313" key="1">
    <source>
        <dbReference type="EMBL" id="AAP95068.1"/>
    </source>
</evidence>
<organism evidence="1 2">
    <name type="scientific">Haemophilus ducreyi (strain 35000HP / ATCC 700724)</name>
    <dbReference type="NCBI Taxonomy" id="233412"/>
    <lineage>
        <taxon>Bacteria</taxon>
        <taxon>Pseudomonadati</taxon>
        <taxon>Pseudomonadota</taxon>
        <taxon>Gammaproteobacteria</taxon>
        <taxon>Pasteurellales</taxon>
        <taxon>Pasteurellaceae</taxon>
        <taxon>Haemophilus</taxon>
    </lineage>
</organism>
<dbReference type="OrthoDB" id="5668724at2"/>
<keyword evidence="2" id="KW-1185">Reference proteome</keyword>
<dbReference type="Gene3D" id="3.40.50.11120">
    <property type="entry name" value="Sialyltransferase, N-terminal GT-B Rossman nucleotide-binding domain"/>
    <property type="match status" value="1"/>
</dbReference>
<evidence type="ECO:0008006" key="3">
    <source>
        <dbReference type="Google" id="ProtNLM"/>
    </source>
</evidence>
<dbReference type="STRING" id="233412.HD_0053"/>
<reference evidence="2" key="1">
    <citation type="submission" date="2003-06" db="EMBL/GenBank/DDBJ databases">
        <title>The complete genome sequence of Haemophilus ducreyi.</title>
        <authorList>
            <person name="Munson R.S. Jr."/>
            <person name="Ray W.C."/>
            <person name="Mahairas G."/>
            <person name="Sabo P."/>
            <person name="Mungur R."/>
            <person name="Johnson L."/>
            <person name="Nguyen D."/>
            <person name="Wang J."/>
            <person name="Forst C."/>
            <person name="Hood L."/>
        </authorList>
    </citation>
    <scope>NUCLEOTIDE SEQUENCE [LARGE SCALE GENOMIC DNA]</scope>
    <source>
        <strain evidence="2">35000HP / ATCC 700724</strain>
    </source>
</reference>
<sequence length="399" mass="46581">MLIQQNLEIYLDYATIPSLACFMHFIQHKDDVDSIRLFGLARFDIPQSIIDRYPANHLFYHNIDNRDLTAVLNQLADILAQENKRFQINLHLNLFHSIDLFFAIYPIYQQYQHKISTIQLQLYDDGSEGIVTQHSLCKIADLEQLILQHKNVLLELLTKGTANVPNPTLLRYLWNNIIDSQFHLISDHFLQHPKLQPLKRLLKRYTILDFTCYPRFNAEQKQLLKEILHISNELENLLKLLKQHNTFLFTGTTAFNLDQEKLDLLTQLHILLLNEHQNPHSTHYIGNNYLLLIKGHANSPALNHTLALHFPDAIFLPANIPFEIFAMLGFTPNKMGGFASTSYINYPTENINHLFFLTSDQPSIRTKWLDYEKQFGLMYSLLAMQKINEDQAFMCTIHN</sequence>
<dbReference type="KEGG" id="hdu:HD_0053"/>
<dbReference type="Pfam" id="PF11477">
    <property type="entry name" value="PM0188"/>
    <property type="match status" value="1"/>
</dbReference>
<dbReference type="EMBL" id="AE017143">
    <property type="protein sequence ID" value="AAP95068.1"/>
    <property type="molecule type" value="Genomic_DNA"/>
</dbReference>
<name>Q7VPL1_HAEDU</name>
<protein>
    <recommendedName>
        <fullName evidence="3">Sialyltransferase PMO188</fullName>
    </recommendedName>
</protein>
<accession>Q7VPL1</accession>
<evidence type="ECO:0000313" key="2">
    <source>
        <dbReference type="Proteomes" id="UP000001022"/>
    </source>
</evidence>
<dbReference type="InterPro" id="IPR021574">
    <property type="entry name" value="PM0188"/>
</dbReference>
<dbReference type="RefSeq" id="WP_010944122.1">
    <property type="nucleotide sequence ID" value="NC_002940.2"/>
</dbReference>
<dbReference type="eggNOG" id="ENOG5033TGR">
    <property type="taxonomic scope" value="Bacteria"/>
</dbReference>
<dbReference type="HOGENOM" id="CLU_040536_0_0_6"/>